<reference evidence="2 3" key="3">
    <citation type="journal article" date="2010" name="BMC Genomics">
        <title>Transcriptome sequencing and comparative analysis of cucumber flowers with different sex types.</title>
        <authorList>
            <person name="Guo S."/>
            <person name="Zheng Y."/>
            <person name="Joung J.G."/>
            <person name="Liu S."/>
            <person name="Zhang Z."/>
            <person name="Crasta O.R."/>
            <person name="Sobral B.W."/>
            <person name="Xu Y."/>
            <person name="Huang S."/>
            <person name="Fei Z."/>
        </authorList>
    </citation>
    <scope>NUCLEOTIDE SEQUENCE [LARGE SCALE GENOMIC DNA]</scope>
    <source>
        <strain evidence="3">cv. 9930</strain>
    </source>
</reference>
<feature type="region of interest" description="Disordered" evidence="1">
    <location>
        <begin position="1"/>
        <end position="48"/>
    </location>
</feature>
<dbReference type="Proteomes" id="UP000029981">
    <property type="component" value="Chromosome 2"/>
</dbReference>
<reference evidence="2 3" key="1">
    <citation type="journal article" date="2009" name="Nat. Genet.">
        <title>The genome of the cucumber, Cucumis sativus L.</title>
        <authorList>
            <person name="Huang S."/>
            <person name="Li R."/>
            <person name="Zhang Z."/>
            <person name="Li L."/>
            <person name="Gu X."/>
            <person name="Fan W."/>
            <person name="Lucas W.J."/>
            <person name="Wang X."/>
            <person name="Xie B."/>
            <person name="Ni P."/>
            <person name="Ren Y."/>
            <person name="Zhu H."/>
            <person name="Li J."/>
            <person name="Lin K."/>
            <person name="Jin W."/>
            <person name="Fei Z."/>
            <person name="Li G."/>
            <person name="Staub J."/>
            <person name="Kilian A."/>
            <person name="van der Vossen E.A."/>
            <person name="Wu Y."/>
            <person name="Guo J."/>
            <person name="He J."/>
            <person name="Jia Z."/>
            <person name="Ren Y."/>
            <person name="Tian G."/>
            <person name="Lu Y."/>
            <person name="Ruan J."/>
            <person name="Qian W."/>
            <person name="Wang M."/>
            <person name="Huang Q."/>
            <person name="Li B."/>
            <person name="Xuan Z."/>
            <person name="Cao J."/>
            <person name="Asan"/>
            <person name="Wu Z."/>
            <person name="Zhang J."/>
            <person name="Cai Q."/>
            <person name="Bai Y."/>
            <person name="Zhao B."/>
            <person name="Han Y."/>
            <person name="Li Y."/>
            <person name="Li X."/>
            <person name="Wang S."/>
            <person name="Shi Q."/>
            <person name="Liu S."/>
            <person name="Cho W.K."/>
            <person name="Kim J.Y."/>
            <person name="Xu Y."/>
            <person name="Heller-Uszynska K."/>
            <person name="Miao H."/>
            <person name="Cheng Z."/>
            <person name="Zhang S."/>
            <person name="Wu J."/>
            <person name="Yang Y."/>
            <person name="Kang H."/>
            <person name="Li M."/>
            <person name="Liang H."/>
            <person name="Ren X."/>
            <person name="Shi Z."/>
            <person name="Wen M."/>
            <person name="Jian M."/>
            <person name="Yang H."/>
            <person name="Zhang G."/>
            <person name="Yang Z."/>
            <person name="Chen R."/>
            <person name="Liu S."/>
            <person name="Li J."/>
            <person name="Ma L."/>
            <person name="Liu H."/>
            <person name="Zhou Y."/>
            <person name="Zhao J."/>
            <person name="Fang X."/>
            <person name="Li G."/>
            <person name="Fang L."/>
            <person name="Li Y."/>
            <person name="Liu D."/>
            <person name="Zheng H."/>
            <person name="Zhang Y."/>
            <person name="Qin N."/>
            <person name="Li Z."/>
            <person name="Yang G."/>
            <person name="Yang S."/>
            <person name="Bolund L."/>
            <person name="Kristiansen K."/>
            <person name="Zheng H."/>
            <person name="Li S."/>
            <person name="Zhang X."/>
            <person name="Yang H."/>
            <person name="Wang J."/>
            <person name="Sun R."/>
            <person name="Zhang B."/>
            <person name="Jiang S."/>
            <person name="Wang J."/>
            <person name="Du Y."/>
            <person name="Li S."/>
        </authorList>
    </citation>
    <scope>NUCLEOTIDE SEQUENCE [LARGE SCALE GENOMIC DNA]</scope>
    <source>
        <strain evidence="3">cv. 9930</strain>
    </source>
</reference>
<reference evidence="2 3" key="4">
    <citation type="journal article" date="2011" name="BMC Genomics">
        <title>RNA-Seq improves annotation of protein-coding genes in the cucumber genome.</title>
        <authorList>
            <person name="Li Z."/>
            <person name="Zhang Z."/>
            <person name="Yan P."/>
            <person name="Huang S."/>
            <person name="Fei Z."/>
            <person name="Lin K."/>
        </authorList>
    </citation>
    <scope>NUCLEOTIDE SEQUENCE [LARGE SCALE GENOMIC DNA]</scope>
    <source>
        <strain evidence="3">cv. 9930</strain>
    </source>
</reference>
<evidence type="ECO:0000256" key="1">
    <source>
        <dbReference type="SAM" id="MobiDB-lite"/>
    </source>
</evidence>
<proteinExistence type="predicted"/>
<dbReference type="EMBL" id="CM002923">
    <property type="protein sequence ID" value="KGN60854.1"/>
    <property type="molecule type" value="Genomic_DNA"/>
</dbReference>
<accession>A0A0A0LII0</accession>
<sequence>MARVKGLGSRRGEMHDSNNDEVARTRRVAGRERLVSTGSLEADGEGDDENAKIEQLIDLFDAIEDLTT</sequence>
<name>A0A0A0LII0_CUCSA</name>
<dbReference type="Gramene" id="KGN60854">
    <property type="protein sequence ID" value="KGN60854"/>
    <property type="gene ID" value="Csa_2G014330"/>
</dbReference>
<evidence type="ECO:0000313" key="2">
    <source>
        <dbReference type="EMBL" id="KGN60854.1"/>
    </source>
</evidence>
<evidence type="ECO:0000313" key="3">
    <source>
        <dbReference type="Proteomes" id="UP000029981"/>
    </source>
</evidence>
<keyword evidence="3" id="KW-1185">Reference proteome</keyword>
<reference evidence="2 3" key="2">
    <citation type="journal article" date="2009" name="PLoS ONE">
        <title>An integrated genetic and cytogenetic map of the cucumber genome.</title>
        <authorList>
            <person name="Ren Y."/>
            <person name="Zhang Z."/>
            <person name="Liu J."/>
            <person name="Staub J.E."/>
            <person name="Han Y."/>
            <person name="Cheng Z."/>
            <person name="Li X."/>
            <person name="Lu J."/>
            <person name="Miao H."/>
            <person name="Kang H."/>
            <person name="Xie B."/>
            <person name="Gu X."/>
            <person name="Wang X."/>
            <person name="Du Y."/>
            <person name="Jin W."/>
            <person name="Huang S."/>
        </authorList>
    </citation>
    <scope>NUCLEOTIDE SEQUENCE [LARGE SCALE GENOMIC DNA]</scope>
    <source>
        <strain evidence="3">cv. 9930</strain>
    </source>
</reference>
<protein>
    <submittedName>
        <fullName evidence="2">Uncharacterized protein</fullName>
    </submittedName>
</protein>
<organism evidence="2 3">
    <name type="scientific">Cucumis sativus</name>
    <name type="common">Cucumber</name>
    <dbReference type="NCBI Taxonomy" id="3659"/>
    <lineage>
        <taxon>Eukaryota</taxon>
        <taxon>Viridiplantae</taxon>
        <taxon>Streptophyta</taxon>
        <taxon>Embryophyta</taxon>
        <taxon>Tracheophyta</taxon>
        <taxon>Spermatophyta</taxon>
        <taxon>Magnoliopsida</taxon>
        <taxon>eudicotyledons</taxon>
        <taxon>Gunneridae</taxon>
        <taxon>Pentapetalae</taxon>
        <taxon>rosids</taxon>
        <taxon>fabids</taxon>
        <taxon>Cucurbitales</taxon>
        <taxon>Cucurbitaceae</taxon>
        <taxon>Benincaseae</taxon>
        <taxon>Cucumis</taxon>
    </lineage>
</organism>
<gene>
    <name evidence="2" type="ORF">Csa_2G014330</name>
</gene>
<feature type="compositionally biased region" description="Basic and acidic residues" evidence="1">
    <location>
        <begin position="10"/>
        <end position="34"/>
    </location>
</feature>
<dbReference type="AlphaFoldDB" id="A0A0A0LII0"/>